<name>A0AAV9GF30_9PEZI</name>
<reference evidence="1" key="1">
    <citation type="journal article" date="2023" name="Mol. Phylogenet. Evol.">
        <title>Genome-scale phylogeny and comparative genomics of the fungal order Sordariales.</title>
        <authorList>
            <person name="Hensen N."/>
            <person name="Bonometti L."/>
            <person name="Westerberg I."/>
            <person name="Brannstrom I.O."/>
            <person name="Guillou S."/>
            <person name="Cros-Aarteil S."/>
            <person name="Calhoun S."/>
            <person name="Haridas S."/>
            <person name="Kuo A."/>
            <person name="Mondo S."/>
            <person name="Pangilinan J."/>
            <person name="Riley R."/>
            <person name="LaButti K."/>
            <person name="Andreopoulos B."/>
            <person name="Lipzen A."/>
            <person name="Chen C."/>
            <person name="Yan M."/>
            <person name="Daum C."/>
            <person name="Ng V."/>
            <person name="Clum A."/>
            <person name="Steindorff A."/>
            <person name="Ohm R.A."/>
            <person name="Martin F."/>
            <person name="Silar P."/>
            <person name="Natvig D.O."/>
            <person name="Lalanne C."/>
            <person name="Gautier V."/>
            <person name="Ament-Velasquez S.L."/>
            <person name="Kruys A."/>
            <person name="Hutchinson M.I."/>
            <person name="Powell A.J."/>
            <person name="Barry K."/>
            <person name="Miller A.N."/>
            <person name="Grigoriev I.V."/>
            <person name="Debuchy R."/>
            <person name="Gladieux P."/>
            <person name="Hiltunen Thoren M."/>
            <person name="Johannesson H."/>
        </authorList>
    </citation>
    <scope>NUCLEOTIDE SEQUENCE</scope>
    <source>
        <strain evidence="1">PSN243</strain>
    </source>
</reference>
<reference evidence="1" key="2">
    <citation type="submission" date="2023-05" db="EMBL/GenBank/DDBJ databases">
        <authorList>
            <consortium name="Lawrence Berkeley National Laboratory"/>
            <person name="Steindorff A."/>
            <person name="Hensen N."/>
            <person name="Bonometti L."/>
            <person name="Westerberg I."/>
            <person name="Brannstrom I.O."/>
            <person name="Guillou S."/>
            <person name="Cros-Aarteil S."/>
            <person name="Calhoun S."/>
            <person name="Haridas S."/>
            <person name="Kuo A."/>
            <person name="Mondo S."/>
            <person name="Pangilinan J."/>
            <person name="Riley R."/>
            <person name="Labutti K."/>
            <person name="Andreopoulos B."/>
            <person name="Lipzen A."/>
            <person name="Chen C."/>
            <person name="Yanf M."/>
            <person name="Daum C."/>
            <person name="Ng V."/>
            <person name="Clum A."/>
            <person name="Ohm R."/>
            <person name="Martin F."/>
            <person name="Silar P."/>
            <person name="Natvig D."/>
            <person name="Lalanne C."/>
            <person name="Gautier V."/>
            <person name="Ament-Velasquez S.L."/>
            <person name="Kruys A."/>
            <person name="Hutchinson M.I."/>
            <person name="Powell A.J."/>
            <person name="Barry K."/>
            <person name="Miller A.N."/>
            <person name="Grigoriev I.V."/>
            <person name="Debuchy R."/>
            <person name="Gladieux P."/>
            <person name="Thoren M.H."/>
            <person name="Johannesson H."/>
        </authorList>
    </citation>
    <scope>NUCLEOTIDE SEQUENCE</scope>
    <source>
        <strain evidence="1">PSN243</strain>
    </source>
</reference>
<dbReference type="AlphaFoldDB" id="A0AAV9GF30"/>
<protein>
    <recommendedName>
        <fullName evidence="3">F-box domain-containing protein</fullName>
    </recommendedName>
</protein>
<comment type="caution">
    <text evidence="1">The sequence shown here is derived from an EMBL/GenBank/DDBJ whole genome shotgun (WGS) entry which is preliminary data.</text>
</comment>
<proteinExistence type="predicted"/>
<keyword evidence="2" id="KW-1185">Reference proteome</keyword>
<sequence length="410" mass="46624">MASIFNIEDIGPTPFRSPPLPLAHLEWLPAEIRCLILTHIDDLEDLKALVFASPAYHQQYLLDRGQYLSQKLKTTLGSTLVDAYALQRCITNRLTTATAIRAFYPSYVDLRALAKDSRFHLEDHTTEQDCIDMAGLYLAWMRSVPEMFANLFLQNLMPSGGPINLSSTERARLLRASYRFQLYAVLFGATPLPDAPTVPHEKPRASEFWLSDRETMKDFLRIFPPWEIEEIHSLLVCMRHKIGTVLDAVRPDFHRDHPRFAGHTDMGTPPGAWDLGSYYTREYFLHGLPSRGLQVFHQIVNAETHAKLIGLLDTNFASSYAFFEEALDGSFVLYHTHEESDVRSIEFVGDKEAGPPLAWVMVTKGKFYEEACGPGVPVKLKECGCVFWDSGRLTDTKANEMVEQEAEDWY</sequence>
<accession>A0AAV9GF30</accession>
<evidence type="ECO:0008006" key="3">
    <source>
        <dbReference type="Google" id="ProtNLM"/>
    </source>
</evidence>
<dbReference type="Proteomes" id="UP001321760">
    <property type="component" value="Unassembled WGS sequence"/>
</dbReference>
<organism evidence="1 2">
    <name type="scientific">Podospora aff. communis PSN243</name>
    <dbReference type="NCBI Taxonomy" id="3040156"/>
    <lineage>
        <taxon>Eukaryota</taxon>
        <taxon>Fungi</taxon>
        <taxon>Dikarya</taxon>
        <taxon>Ascomycota</taxon>
        <taxon>Pezizomycotina</taxon>
        <taxon>Sordariomycetes</taxon>
        <taxon>Sordariomycetidae</taxon>
        <taxon>Sordariales</taxon>
        <taxon>Podosporaceae</taxon>
        <taxon>Podospora</taxon>
    </lineage>
</organism>
<evidence type="ECO:0000313" key="2">
    <source>
        <dbReference type="Proteomes" id="UP001321760"/>
    </source>
</evidence>
<dbReference type="EMBL" id="MU865956">
    <property type="protein sequence ID" value="KAK4446535.1"/>
    <property type="molecule type" value="Genomic_DNA"/>
</dbReference>
<evidence type="ECO:0000313" key="1">
    <source>
        <dbReference type="EMBL" id="KAK4446535.1"/>
    </source>
</evidence>
<gene>
    <name evidence="1" type="ORF">QBC34DRAFT_383161</name>
</gene>